<dbReference type="AlphaFoldDB" id="A0A399FX82"/>
<reference evidence="2 3" key="1">
    <citation type="submission" date="2018-08" db="EMBL/GenBank/DDBJ databases">
        <title>Draft genome of candidate division NPL-UPA2 bacterium Unc8 that adapted to ultra-basic serpentinizing groundwater.</title>
        <authorList>
            <person name="Ishii S."/>
            <person name="Suzuki S."/>
            <person name="Nealson K.H."/>
        </authorList>
    </citation>
    <scope>NUCLEOTIDE SEQUENCE [LARGE SCALE GENOMIC DNA]</scope>
    <source>
        <strain evidence="2">Unc8</strain>
    </source>
</reference>
<dbReference type="GO" id="GO:0004523">
    <property type="term" value="F:RNA-DNA hybrid ribonuclease activity"/>
    <property type="evidence" value="ECO:0007669"/>
    <property type="project" value="InterPro"/>
</dbReference>
<dbReference type="PANTHER" id="PTHR48475">
    <property type="entry name" value="RIBONUCLEASE H"/>
    <property type="match status" value="1"/>
</dbReference>
<dbReference type="InterPro" id="IPR012337">
    <property type="entry name" value="RNaseH-like_sf"/>
</dbReference>
<dbReference type="GO" id="GO:0003676">
    <property type="term" value="F:nucleic acid binding"/>
    <property type="evidence" value="ECO:0007669"/>
    <property type="project" value="InterPro"/>
</dbReference>
<dbReference type="Gene3D" id="3.30.420.10">
    <property type="entry name" value="Ribonuclease H-like superfamily/Ribonuclease H"/>
    <property type="match status" value="1"/>
</dbReference>
<evidence type="ECO:0000313" key="2">
    <source>
        <dbReference type="EMBL" id="RII00667.1"/>
    </source>
</evidence>
<protein>
    <submittedName>
        <fullName evidence="2">Ribonuclease H</fullName>
    </submittedName>
</protein>
<accession>A0A399FX82</accession>
<dbReference type="PANTHER" id="PTHR48475:SF1">
    <property type="entry name" value="RNASE H TYPE-1 DOMAIN-CONTAINING PROTEIN"/>
    <property type="match status" value="1"/>
</dbReference>
<evidence type="ECO:0000313" key="3">
    <source>
        <dbReference type="Proteomes" id="UP000266287"/>
    </source>
</evidence>
<evidence type="ECO:0000259" key="1">
    <source>
        <dbReference type="PROSITE" id="PS50879"/>
    </source>
</evidence>
<sequence length="136" mass="15270">MDKKQLVIYVDGASRGNPGNAGIGIIIYDSKGKVLWEEAQYLGKATNNVAEYIAVIYGLQEGIIRKAKNLTIYTDSELLVRQVDGRYQIKNHFLKNLFLLIKHLSTGFEKLTVKCIDRGKNKEADRLANKAIDLSL</sequence>
<comment type="caution">
    <text evidence="2">The sequence shown here is derived from an EMBL/GenBank/DDBJ whole genome shotgun (WGS) entry which is preliminary data.</text>
</comment>
<dbReference type="Pfam" id="PF13456">
    <property type="entry name" value="RVT_3"/>
    <property type="match status" value="1"/>
</dbReference>
<dbReference type="Proteomes" id="UP000266287">
    <property type="component" value="Unassembled WGS sequence"/>
</dbReference>
<dbReference type="SUPFAM" id="SSF53098">
    <property type="entry name" value="Ribonuclease H-like"/>
    <property type="match status" value="1"/>
</dbReference>
<dbReference type="EMBL" id="NDHY01000002">
    <property type="protein sequence ID" value="RII00667.1"/>
    <property type="molecule type" value="Genomic_DNA"/>
</dbReference>
<dbReference type="InterPro" id="IPR036397">
    <property type="entry name" value="RNaseH_sf"/>
</dbReference>
<dbReference type="InterPro" id="IPR002156">
    <property type="entry name" value="RNaseH_domain"/>
</dbReference>
<dbReference type="PROSITE" id="PS50879">
    <property type="entry name" value="RNASE_H_1"/>
    <property type="match status" value="1"/>
</dbReference>
<organism evidence="2 3">
    <name type="scientific">candidate division NPL-UPA2 bacterium Unc8</name>
    <dbReference type="NCBI Taxonomy" id="1980939"/>
    <lineage>
        <taxon>Bacteria</taxon>
    </lineage>
</organism>
<dbReference type="CDD" id="cd09279">
    <property type="entry name" value="RNase_HI_like"/>
    <property type="match status" value="1"/>
</dbReference>
<name>A0A399FX82_UNCN2</name>
<proteinExistence type="predicted"/>
<gene>
    <name evidence="2" type="ORF">B9J77_01195</name>
</gene>
<feature type="domain" description="RNase H type-1" evidence="1">
    <location>
        <begin position="2"/>
        <end position="133"/>
    </location>
</feature>